<dbReference type="PANTHER" id="PTHR43364:SF4">
    <property type="entry name" value="NAD(P)-LINKED OXIDOREDUCTASE SUPERFAMILY PROTEIN"/>
    <property type="match status" value="1"/>
</dbReference>
<accession>A0A3E2HE65</accession>
<dbReference type="EMBL" id="NCSJ02000070">
    <property type="protein sequence ID" value="RFU31699.1"/>
    <property type="molecule type" value="Genomic_DNA"/>
</dbReference>
<keyword evidence="1" id="KW-0560">Oxidoreductase</keyword>
<dbReference type="STRING" id="5539.A0A3E2HE65"/>
<dbReference type="AlphaFoldDB" id="A0A3E2HE65"/>
<organism evidence="3 4">
    <name type="scientific">Scytalidium lignicola</name>
    <name type="common">Hyphomycete</name>
    <dbReference type="NCBI Taxonomy" id="5539"/>
    <lineage>
        <taxon>Eukaryota</taxon>
        <taxon>Fungi</taxon>
        <taxon>Dikarya</taxon>
        <taxon>Ascomycota</taxon>
        <taxon>Pezizomycotina</taxon>
        <taxon>Leotiomycetes</taxon>
        <taxon>Leotiomycetes incertae sedis</taxon>
        <taxon>Scytalidium</taxon>
    </lineage>
</organism>
<dbReference type="Proteomes" id="UP000258309">
    <property type="component" value="Unassembled WGS sequence"/>
</dbReference>
<feature type="non-terminal residue" evidence="3">
    <location>
        <position position="326"/>
    </location>
</feature>
<dbReference type="PANTHER" id="PTHR43364">
    <property type="entry name" value="NADH-SPECIFIC METHYLGLYOXAL REDUCTASE-RELATED"/>
    <property type="match status" value="1"/>
</dbReference>
<proteinExistence type="predicted"/>
<dbReference type="SUPFAM" id="SSF51430">
    <property type="entry name" value="NAD(P)-linked oxidoreductase"/>
    <property type="match status" value="1"/>
</dbReference>
<keyword evidence="4" id="KW-1185">Reference proteome</keyword>
<dbReference type="InterPro" id="IPR050523">
    <property type="entry name" value="AKR_Detox_Biosynth"/>
</dbReference>
<dbReference type="InterPro" id="IPR023210">
    <property type="entry name" value="NADP_OxRdtase_dom"/>
</dbReference>
<name>A0A3E2HE65_SCYLI</name>
<dbReference type="OMA" id="FDKPAIH"/>
<evidence type="ECO:0000256" key="1">
    <source>
        <dbReference type="ARBA" id="ARBA00023002"/>
    </source>
</evidence>
<feature type="domain" description="NADP-dependent oxidoreductase" evidence="2">
    <location>
        <begin position="6"/>
        <end position="309"/>
    </location>
</feature>
<dbReference type="OrthoDB" id="48988at2759"/>
<sequence>MSNGIRLIFGAGGIGEGKISHSWTTPSEVNELLPELSALGLTQLDSAASYPPGAKWVAETLLGQSKAVGKGFTIDTKILVTGDNGAGHLTEENIAASVKKSLELLGTNEVNILYSHGPDPITPAEETARAYDKHYRAGKCAAIGLCNYSRAQMEEFLTICEEKGYKKPSVYQAEYNLLNRHVEQMFPLLREHGIVFYAFGPLAGGFLTGKVSILDPKVDLSRGRWGEGNFPLYPKTFDKPAIHAAMRAFYEISQDHGITSTEASLRWLIHHSALKEPDTLILGATKVNQLKGNVEMCKLGPLPEVIVKAAEDMWQTVKEELPAPVF</sequence>
<evidence type="ECO:0000313" key="4">
    <source>
        <dbReference type="Proteomes" id="UP000258309"/>
    </source>
</evidence>
<gene>
    <name evidence="3" type="ORF">B7463_g4654</name>
</gene>
<evidence type="ECO:0000259" key="2">
    <source>
        <dbReference type="Pfam" id="PF00248"/>
    </source>
</evidence>
<reference evidence="3 4" key="1">
    <citation type="submission" date="2018-05" db="EMBL/GenBank/DDBJ databases">
        <title>Draft genome sequence of Scytalidium lignicola DSM 105466, a ubiquitous saprotrophic fungus.</title>
        <authorList>
            <person name="Buettner E."/>
            <person name="Gebauer A.M."/>
            <person name="Hofrichter M."/>
            <person name="Liers C."/>
            <person name="Kellner H."/>
        </authorList>
    </citation>
    <scope>NUCLEOTIDE SEQUENCE [LARGE SCALE GENOMIC DNA]</scope>
    <source>
        <strain evidence="3 4">DSM 105466</strain>
    </source>
</reference>
<dbReference type="GO" id="GO:0016491">
    <property type="term" value="F:oxidoreductase activity"/>
    <property type="evidence" value="ECO:0007669"/>
    <property type="project" value="UniProtKB-KW"/>
</dbReference>
<feature type="non-terminal residue" evidence="3">
    <location>
        <position position="1"/>
    </location>
</feature>
<comment type="caution">
    <text evidence="3">The sequence shown here is derived from an EMBL/GenBank/DDBJ whole genome shotgun (WGS) entry which is preliminary data.</text>
</comment>
<dbReference type="InterPro" id="IPR036812">
    <property type="entry name" value="NAD(P)_OxRdtase_dom_sf"/>
</dbReference>
<protein>
    <recommendedName>
        <fullName evidence="2">NADP-dependent oxidoreductase domain-containing protein</fullName>
    </recommendedName>
</protein>
<dbReference type="Gene3D" id="3.20.20.100">
    <property type="entry name" value="NADP-dependent oxidoreductase domain"/>
    <property type="match status" value="1"/>
</dbReference>
<evidence type="ECO:0000313" key="3">
    <source>
        <dbReference type="EMBL" id="RFU31699.1"/>
    </source>
</evidence>
<dbReference type="Pfam" id="PF00248">
    <property type="entry name" value="Aldo_ket_red"/>
    <property type="match status" value="1"/>
</dbReference>